<sequence length="68" mass="8239">MGKKEKKSDCRFILKKKKKISEMKQVSIYVTQDQDDKANELSERSGQSKSYIYREAFYEYYDRVEVRD</sequence>
<dbReference type="GO" id="GO:0006355">
    <property type="term" value="P:regulation of DNA-templated transcription"/>
    <property type="evidence" value="ECO:0007669"/>
    <property type="project" value="InterPro"/>
</dbReference>
<reference evidence="3 5" key="1">
    <citation type="submission" date="2016-10" db="EMBL/GenBank/DDBJ databases">
        <authorList>
            <person name="de Groot N.N."/>
        </authorList>
    </citation>
    <scope>NUCLEOTIDE SEQUENCE [LARGE SCALE GENOMIC DNA]</scope>
    <source>
        <strain evidence="3 5">WG7</strain>
    </source>
</reference>
<accession>A0A1G8MSW1</accession>
<reference evidence="4 7" key="2">
    <citation type="submission" date="2019-03" db="EMBL/GenBank/DDBJ databases">
        <title>Subsurface microbial communities from deep shales in Ohio and West Virginia, USA.</title>
        <authorList>
            <person name="Wrighton K."/>
        </authorList>
    </citation>
    <scope>NUCLEOTIDE SEQUENCE [LARGE SCALE GENOMIC DNA]</scope>
    <source>
        <strain evidence="4 7">DSMZ 11287</strain>
        <strain evidence="2 6">MSL28</strain>
    </source>
</reference>
<dbReference type="Proteomes" id="UP000247389">
    <property type="component" value="Unassembled WGS sequence"/>
</dbReference>
<dbReference type="Proteomes" id="UP000198945">
    <property type="component" value="Unassembled WGS sequence"/>
</dbReference>
<dbReference type="EMBL" id="FNEH01000012">
    <property type="protein sequence ID" value="SDI70943.1"/>
    <property type="molecule type" value="Genomic_DNA"/>
</dbReference>
<name>A0A1G8MSW1_9FIRM</name>
<feature type="domain" description="Ribbon-helix-helix protein CopG" evidence="1">
    <location>
        <begin position="24"/>
        <end position="63"/>
    </location>
</feature>
<evidence type="ECO:0000313" key="7">
    <source>
        <dbReference type="Proteomes" id="UP000295472"/>
    </source>
</evidence>
<dbReference type="EMBL" id="SOEF01000005">
    <property type="protein sequence ID" value="TDX46538.1"/>
    <property type="molecule type" value="Genomic_DNA"/>
</dbReference>
<evidence type="ECO:0000259" key="1">
    <source>
        <dbReference type="Pfam" id="PF01402"/>
    </source>
</evidence>
<evidence type="ECO:0000313" key="2">
    <source>
        <dbReference type="EMBL" id="PXV66731.1"/>
    </source>
</evidence>
<dbReference type="GeneID" id="57012025"/>
<evidence type="ECO:0000313" key="3">
    <source>
        <dbReference type="EMBL" id="SDI70943.1"/>
    </source>
</evidence>
<protein>
    <submittedName>
        <fullName evidence="2">Ribbon-helix-helix CopG family protein</fullName>
    </submittedName>
    <submittedName>
        <fullName evidence="3">Ribbon-helix-helix protein, copG family</fullName>
    </submittedName>
</protein>
<dbReference type="Proteomes" id="UP000295472">
    <property type="component" value="Unassembled WGS sequence"/>
</dbReference>
<organism evidence="3 5">
    <name type="scientific">Halanaerobium congolense</name>
    <dbReference type="NCBI Taxonomy" id="54121"/>
    <lineage>
        <taxon>Bacteria</taxon>
        <taxon>Bacillati</taxon>
        <taxon>Bacillota</taxon>
        <taxon>Clostridia</taxon>
        <taxon>Halanaerobiales</taxon>
        <taxon>Halanaerobiaceae</taxon>
        <taxon>Halanaerobium</taxon>
    </lineage>
</organism>
<evidence type="ECO:0000313" key="4">
    <source>
        <dbReference type="EMBL" id="TDX46538.1"/>
    </source>
</evidence>
<dbReference type="InterPro" id="IPR002145">
    <property type="entry name" value="CopG"/>
</dbReference>
<dbReference type="RefSeq" id="WP_089716842.1">
    <property type="nucleotide sequence ID" value="NZ_FNEH01000012.1"/>
</dbReference>
<proteinExistence type="predicted"/>
<evidence type="ECO:0000313" key="6">
    <source>
        <dbReference type="Proteomes" id="UP000247389"/>
    </source>
</evidence>
<dbReference type="EMBL" id="QICM01000010">
    <property type="protein sequence ID" value="PXV66731.1"/>
    <property type="molecule type" value="Genomic_DNA"/>
</dbReference>
<evidence type="ECO:0000313" key="5">
    <source>
        <dbReference type="Proteomes" id="UP000198945"/>
    </source>
</evidence>
<dbReference type="AlphaFoldDB" id="A0A1G8MSW1"/>
<gene>
    <name evidence="4" type="ORF">C7954_10556</name>
    <name evidence="2" type="ORF">C8C78_11069</name>
    <name evidence="3" type="ORF">SAMN04515654_11256</name>
</gene>
<dbReference type="Pfam" id="PF01402">
    <property type="entry name" value="RHH_1"/>
    <property type="match status" value="1"/>
</dbReference>